<reference evidence="2 3" key="1">
    <citation type="submission" date="2023-05" db="EMBL/GenBank/DDBJ databases">
        <title>Adaptations of aquatic viruses from atmosphere-close ecosystems of the Central Arctic Ocean.</title>
        <authorList>
            <person name="Rahlff J."/>
            <person name="Holmfeldt K."/>
        </authorList>
    </citation>
    <scope>NUCLEOTIDE SEQUENCE [LARGE SCALE GENOMIC DNA]</scope>
    <source>
        <strain evidence="2 3">Arc14</strain>
    </source>
</reference>
<name>A0ABV4KCK9_9FLAO</name>
<feature type="chain" id="PRO_5045886806" evidence="1">
    <location>
        <begin position="24"/>
        <end position="204"/>
    </location>
</feature>
<proteinExistence type="predicted"/>
<dbReference type="RefSeq" id="WP_371569688.1">
    <property type="nucleotide sequence ID" value="NZ_JASMRN010000006.1"/>
</dbReference>
<dbReference type="Pfam" id="PF01161">
    <property type="entry name" value="PBP"/>
    <property type="match status" value="1"/>
</dbReference>
<dbReference type="InterPro" id="IPR008914">
    <property type="entry name" value="PEBP"/>
</dbReference>
<dbReference type="GO" id="GO:0004860">
    <property type="term" value="F:protein kinase inhibitor activity"/>
    <property type="evidence" value="ECO:0007669"/>
    <property type="project" value="UniProtKB-KW"/>
</dbReference>
<protein>
    <submittedName>
        <fullName evidence="2">YbhB/YbcL family Raf kinase inhibitor-like protein</fullName>
    </submittedName>
</protein>
<comment type="caution">
    <text evidence="2">The sequence shown here is derived from an EMBL/GenBank/DDBJ whole genome shotgun (WGS) entry which is preliminary data.</text>
</comment>
<keyword evidence="2" id="KW-0649">Protein kinase inhibitor</keyword>
<accession>A0ABV4KCK9</accession>
<dbReference type="SUPFAM" id="SSF49777">
    <property type="entry name" value="PEBP-like"/>
    <property type="match status" value="1"/>
</dbReference>
<keyword evidence="1" id="KW-0732">Signal</keyword>
<dbReference type="InterPro" id="IPR005247">
    <property type="entry name" value="YbhB_YbcL/LppC-like"/>
</dbReference>
<dbReference type="InterPro" id="IPR036610">
    <property type="entry name" value="PEBP-like_sf"/>
</dbReference>
<organism evidence="2 3">
    <name type="scientific">Flavobacterium frigidarium</name>
    <dbReference type="NCBI Taxonomy" id="99286"/>
    <lineage>
        <taxon>Bacteria</taxon>
        <taxon>Pseudomonadati</taxon>
        <taxon>Bacteroidota</taxon>
        <taxon>Flavobacteriia</taxon>
        <taxon>Flavobacteriales</taxon>
        <taxon>Flavobacteriaceae</taxon>
        <taxon>Flavobacterium</taxon>
    </lineage>
</organism>
<sequence>MQKSKSYLLFLLAVIVVVLNTSCQNNKQPIYQKFDNFKTINTDFKITSEAVVNGQLLAKYQCEEKINGVENSIPLSWTNVPLGTKSLAVIMYHYPKKDDKSEVNSYLLLWNIDPSISQIPYKMANNPNWAMGANKDGNTVSYTSPCSQGPGKHEYTIALFALGEDIKSLPKSSSVKVNYEQFMKAISETKLIDRTSLTFTASHE</sequence>
<feature type="signal peptide" evidence="1">
    <location>
        <begin position="1"/>
        <end position="23"/>
    </location>
</feature>
<dbReference type="EMBL" id="JASMRN010000006">
    <property type="protein sequence ID" value="MEZ7515307.1"/>
    <property type="molecule type" value="Genomic_DNA"/>
</dbReference>
<dbReference type="CDD" id="cd00865">
    <property type="entry name" value="PEBP_bact_arch"/>
    <property type="match status" value="1"/>
</dbReference>
<keyword evidence="3" id="KW-1185">Reference proteome</keyword>
<dbReference type="Proteomes" id="UP001568894">
    <property type="component" value="Unassembled WGS sequence"/>
</dbReference>
<evidence type="ECO:0000313" key="2">
    <source>
        <dbReference type="EMBL" id="MEZ7515307.1"/>
    </source>
</evidence>
<gene>
    <name evidence="2" type="ORF">QO192_08435</name>
</gene>
<dbReference type="Gene3D" id="3.90.280.10">
    <property type="entry name" value="PEBP-like"/>
    <property type="match status" value="1"/>
</dbReference>
<evidence type="ECO:0000256" key="1">
    <source>
        <dbReference type="SAM" id="SignalP"/>
    </source>
</evidence>
<evidence type="ECO:0000313" key="3">
    <source>
        <dbReference type="Proteomes" id="UP001568894"/>
    </source>
</evidence>